<dbReference type="Pfam" id="PF11976">
    <property type="entry name" value="Rad60-SLD"/>
    <property type="match status" value="1"/>
</dbReference>
<dbReference type="Gene3D" id="3.10.20.90">
    <property type="entry name" value="Phosphatidylinositol 3-kinase Catalytic Subunit, Chain A, domain 1"/>
    <property type="match status" value="1"/>
</dbReference>
<gene>
    <name evidence="3" type="ORF">PECAL_4P27870</name>
</gene>
<dbReference type="EMBL" id="CAKKNE010000004">
    <property type="protein sequence ID" value="CAH0375452.1"/>
    <property type="molecule type" value="Genomic_DNA"/>
</dbReference>
<dbReference type="CDD" id="cd23799">
    <property type="entry name" value="UBCc_UBE2J"/>
    <property type="match status" value="1"/>
</dbReference>
<evidence type="ECO:0000313" key="4">
    <source>
        <dbReference type="Proteomes" id="UP000789595"/>
    </source>
</evidence>
<feature type="compositionally biased region" description="Pro residues" evidence="1">
    <location>
        <begin position="214"/>
        <end position="224"/>
    </location>
</feature>
<dbReference type="InterPro" id="IPR016135">
    <property type="entry name" value="UBQ-conjugating_enzyme/RWD"/>
</dbReference>
<dbReference type="Pfam" id="PF00179">
    <property type="entry name" value="UQ_con"/>
    <property type="match status" value="1"/>
</dbReference>
<feature type="domain" description="UBC core" evidence="2">
    <location>
        <begin position="4"/>
        <end position="159"/>
    </location>
</feature>
<dbReference type="SUPFAM" id="SSF54495">
    <property type="entry name" value="UBC-like"/>
    <property type="match status" value="1"/>
</dbReference>
<feature type="region of interest" description="Disordered" evidence="1">
    <location>
        <begin position="327"/>
        <end position="346"/>
    </location>
</feature>
<feature type="compositionally biased region" description="Pro residues" evidence="1">
    <location>
        <begin position="331"/>
        <end position="342"/>
    </location>
</feature>
<dbReference type="Gene3D" id="3.10.110.10">
    <property type="entry name" value="Ubiquitin Conjugating Enzyme"/>
    <property type="match status" value="1"/>
</dbReference>
<dbReference type="InterPro" id="IPR000608">
    <property type="entry name" value="UBC"/>
</dbReference>
<dbReference type="Proteomes" id="UP000789595">
    <property type="component" value="Unassembled WGS sequence"/>
</dbReference>
<feature type="region of interest" description="Disordered" evidence="1">
    <location>
        <begin position="198"/>
        <end position="250"/>
    </location>
</feature>
<dbReference type="OrthoDB" id="1158011at2759"/>
<comment type="caution">
    <text evidence="3">The sequence shown here is derived from an EMBL/GenBank/DDBJ whole genome shotgun (WGS) entry which is preliminary data.</text>
</comment>
<dbReference type="FunFam" id="3.10.110.10:FF:000086">
    <property type="entry name" value="Ubiquitin-conjugating enzyme E2 J1"/>
    <property type="match status" value="1"/>
</dbReference>
<dbReference type="PANTHER" id="PTHR24067">
    <property type="entry name" value="UBIQUITIN-CONJUGATING ENZYME E2"/>
    <property type="match status" value="1"/>
</dbReference>
<evidence type="ECO:0000259" key="2">
    <source>
        <dbReference type="PROSITE" id="PS50127"/>
    </source>
</evidence>
<dbReference type="InterPro" id="IPR050113">
    <property type="entry name" value="Ub_conjugating_enzyme"/>
</dbReference>
<organism evidence="3 4">
    <name type="scientific">Pelagomonas calceolata</name>
    <dbReference type="NCBI Taxonomy" id="35677"/>
    <lineage>
        <taxon>Eukaryota</taxon>
        <taxon>Sar</taxon>
        <taxon>Stramenopiles</taxon>
        <taxon>Ochrophyta</taxon>
        <taxon>Pelagophyceae</taxon>
        <taxon>Pelagomonadales</taxon>
        <taxon>Pelagomonadaceae</taxon>
        <taxon>Pelagomonas</taxon>
    </lineage>
</organism>
<sequence length="380" mass="40217">MSNIAVKRIHCDVRELNRNPSRQYSAAPLEDNLFEWHFTLRGPQGSDFQGGLYHGRILLPPQWPMKPPSIMFLNASGRFEVGKKVCLSATSFHPEHWQPAWGIRTILEALVAFFPTPADGALGALQWRPDERRKLALESQTWRCPCCGPIAELVEGGADERVLADGETASAAFDAPVLPWDEGRAAAPAAAPAPAAAAPAAAPAADDAVREVVPPTPDPAPAAPAAPAAEETKSEPAAAEEAKAPEPAVAPADESLKVHVELNGVQVYFKIKRTTRMQKVFSALATRQGVDVTSLRVAFRGARVGGLDTADIVGLRDGDRLDAEVIEPEPEPAPPVAPPPPARDAAPATPVPADLLIVDSLIAVVSVALVAVVAHKYLAA</sequence>
<dbReference type="SMART" id="SM00212">
    <property type="entry name" value="UBCc"/>
    <property type="match status" value="1"/>
</dbReference>
<name>A0A8J2SVY6_9STRA</name>
<reference evidence="3" key="1">
    <citation type="submission" date="2021-11" db="EMBL/GenBank/DDBJ databases">
        <authorList>
            <consortium name="Genoscope - CEA"/>
            <person name="William W."/>
        </authorList>
    </citation>
    <scope>NUCLEOTIDE SEQUENCE</scope>
</reference>
<protein>
    <recommendedName>
        <fullName evidence="2">UBC core domain-containing protein</fullName>
    </recommendedName>
</protein>
<dbReference type="SUPFAM" id="SSF54236">
    <property type="entry name" value="Ubiquitin-like"/>
    <property type="match status" value="1"/>
</dbReference>
<dbReference type="PROSITE" id="PS50127">
    <property type="entry name" value="UBC_2"/>
    <property type="match status" value="1"/>
</dbReference>
<proteinExistence type="predicted"/>
<dbReference type="InterPro" id="IPR022617">
    <property type="entry name" value="Rad60/SUMO-like_dom"/>
</dbReference>
<dbReference type="InterPro" id="IPR029071">
    <property type="entry name" value="Ubiquitin-like_domsf"/>
</dbReference>
<dbReference type="AlphaFoldDB" id="A0A8J2SVY6"/>
<feature type="compositionally biased region" description="Basic and acidic residues" evidence="1">
    <location>
        <begin position="230"/>
        <end position="244"/>
    </location>
</feature>
<evidence type="ECO:0000256" key="1">
    <source>
        <dbReference type="SAM" id="MobiDB-lite"/>
    </source>
</evidence>
<evidence type="ECO:0000313" key="3">
    <source>
        <dbReference type="EMBL" id="CAH0375452.1"/>
    </source>
</evidence>
<keyword evidence="4" id="KW-1185">Reference proteome</keyword>
<accession>A0A8J2SVY6</accession>